<name>A0AAU7VJ81_9FIRM</name>
<dbReference type="RefSeq" id="WP_350342819.1">
    <property type="nucleotide sequence ID" value="NZ_CP158367.1"/>
</dbReference>
<evidence type="ECO:0000259" key="5">
    <source>
        <dbReference type="Pfam" id="PF00288"/>
    </source>
</evidence>
<organism evidence="6">
    <name type="scientific">Proteinivorax tanatarense</name>
    <dbReference type="NCBI Taxonomy" id="1260629"/>
    <lineage>
        <taxon>Bacteria</taxon>
        <taxon>Bacillati</taxon>
        <taxon>Bacillota</taxon>
        <taxon>Clostridia</taxon>
        <taxon>Eubacteriales</taxon>
        <taxon>Proteinivoracaceae</taxon>
        <taxon>Proteinivorax</taxon>
    </lineage>
</organism>
<keyword evidence="4" id="KW-0067">ATP-binding</keyword>
<dbReference type="InterPro" id="IPR012363">
    <property type="entry name" value="PduX"/>
</dbReference>
<dbReference type="InterPro" id="IPR006204">
    <property type="entry name" value="GHMP_kinase_N_dom"/>
</dbReference>
<keyword evidence="1" id="KW-0808">Transferase</keyword>
<evidence type="ECO:0000313" key="6">
    <source>
        <dbReference type="EMBL" id="XBX74061.1"/>
    </source>
</evidence>
<dbReference type="PANTHER" id="PTHR43527:SF1">
    <property type="entry name" value="L-THREONINE KINASE"/>
    <property type="match status" value="1"/>
</dbReference>
<evidence type="ECO:0000256" key="2">
    <source>
        <dbReference type="ARBA" id="ARBA00022741"/>
    </source>
</evidence>
<accession>A0AAU7VJ81</accession>
<dbReference type="Gene3D" id="3.30.230.10">
    <property type="match status" value="1"/>
</dbReference>
<keyword evidence="3" id="KW-0418">Kinase</keyword>
<dbReference type="PIRSF" id="PIRSF033887">
    <property type="entry name" value="PduX"/>
    <property type="match status" value="1"/>
</dbReference>
<dbReference type="GO" id="GO:0005524">
    <property type="term" value="F:ATP binding"/>
    <property type="evidence" value="ECO:0007669"/>
    <property type="project" value="UniProtKB-KW"/>
</dbReference>
<dbReference type="SUPFAM" id="SSF54211">
    <property type="entry name" value="Ribosomal protein S5 domain 2-like"/>
    <property type="match status" value="1"/>
</dbReference>
<evidence type="ECO:0000256" key="3">
    <source>
        <dbReference type="ARBA" id="ARBA00022777"/>
    </source>
</evidence>
<dbReference type="PANTHER" id="PTHR43527">
    <property type="entry name" value="4-DIPHOSPHOCYTIDYL-2-C-METHYL-D-ERYTHRITOL KINASE, CHLOROPLASTIC"/>
    <property type="match status" value="1"/>
</dbReference>
<gene>
    <name evidence="6" type="ORF">PRVXT_002081</name>
</gene>
<evidence type="ECO:0000256" key="4">
    <source>
        <dbReference type="ARBA" id="ARBA00022840"/>
    </source>
</evidence>
<reference evidence="6" key="1">
    <citation type="journal article" date="2013" name="Extremophiles">
        <title>Proteinivorax tanatarense gen. nov., sp. nov., an anaerobic, haloalkaliphilic, proteolytic bacterium isolated from a decaying algal bloom, and proposal of Proteinivoraceae fam. nov.</title>
        <authorList>
            <person name="Kevbrin V."/>
            <person name="Boltyanskaya Y."/>
            <person name="Zhilina T."/>
            <person name="Kolganova T."/>
            <person name="Lavrentjeva E."/>
            <person name="Kuznetsov B."/>
        </authorList>
    </citation>
    <scope>NUCLEOTIDE SEQUENCE</scope>
    <source>
        <strain evidence="6">Z-910T</strain>
    </source>
</reference>
<feature type="domain" description="GHMP kinase N-terminal" evidence="5">
    <location>
        <begin position="65"/>
        <end position="122"/>
    </location>
</feature>
<dbReference type="InterPro" id="IPR014721">
    <property type="entry name" value="Ribsml_uS5_D2-typ_fold_subgr"/>
</dbReference>
<reference evidence="6" key="2">
    <citation type="submission" date="2024-06" db="EMBL/GenBank/DDBJ databases">
        <authorList>
            <person name="Petrova K.O."/>
            <person name="Toshchakov S.V."/>
            <person name="Boltjanskaja Y.V."/>
            <person name="Kevbrin V."/>
        </authorList>
    </citation>
    <scope>NUCLEOTIDE SEQUENCE</scope>
    <source>
        <strain evidence="6">Z-910T</strain>
    </source>
</reference>
<dbReference type="AlphaFoldDB" id="A0AAU7VJ81"/>
<protein>
    <recommendedName>
        <fullName evidence="5">GHMP kinase N-terminal domain-containing protein</fullName>
    </recommendedName>
</protein>
<evidence type="ECO:0000256" key="1">
    <source>
        <dbReference type="ARBA" id="ARBA00022679"/>
    </source>
</evidence>
<keyword evidence="2" id="KW-0547">Nucleotide-binding</keyword>
<dbReference type="EMBL" id="CP158367">
    <property type="protein sequence ID" value="XBX74061.1"/>
    <property type="molecule type" value="Genomic_DNA"/>
</dbReference>
<dbReference type="GO" id="GO:0016301">
    <property type="term" value="F:kinase activity"/>
    <property type="evidence" value="ECO:0007669"/>
    <property type="project" value="UniProtKB-KW"/>
</dbReference>
<dbReference type="Pfam" id="PF00288">
    <property type="entry name" value="GHMP_kinases_N"/>
    <property type="match status" value="1"/>
</dbReference>
<dbReference type="InterPro" id="IPR020568">
    <property type="entry name" value="Ribosomal_Su5_D2-typ_SF"/>
</dbReference>
<proteinExistence type="predicted"/>
<sequence>MKVIVQAPGSCGELIQGKINGRQMLVSYPVNLFSTVQVSIEGSRNVSILPPKVHKAIDLYLTSVSQQNLLSKIHVSIKSHIPKAKGMASSTADMSAAVTGVAHLLGDKLDEVFLAHLLTQVEPTDSTLFNKLTLFDHVTGSLIEQLGDVPSFSVLVLEKDSFIKTEEFHKKVEGRALPIVEGELSCLIKGVKEKKLEFIAKAATKSAQKNQKILMRSYYNDLNELAVECGAYGVNIAHSGTVCGVLHDDKFDVDRFKNLLTSRAKFDFQKVYQLSSTEGGAKIL</sequence>